<feature type="domain" description="ABC transporter" evidence="16">
    <location>
        <begin position="428"/>
        <end position="664"/>
    </location>
</feature>
<keyword evidence="4" id="KW-0813">Transport</keyword>
<dbReference type="Gene3D" id="3.40.50.300">
    <property type="entry name" value="P-loop containing nucleotide triphosphate hydrolases"/>
    <property type="match status" value="1"/>
</dbReference>
<keyword evidence="9" id="KW-0067">ATP-binding</keyword>
<dbReference type="PROSITE" id="PS00211">
    <property type="entry name" value="ABC_TRANSPORTER_1"/>
    <property type="match status" value="1"/>
</dbReference>
<dbReference type="PANTHER" id="PTHR42771">
    <property type="entry name" value="IRON(3+)-HYDROXAMATE IMPORT ATP-BINDING PROTEIN FHUC"/>
    <property type="match status" value="1"/>
</dbReference>
<evidence type="ECO:0000256" key="7">
    <source>
        <dbReference type="ARBA" id="ARBA00022692"/>
    </source>
</evidence>
<keyword evidence="18" id="KW-1185">Reference proteome</keyword>
<keyword evidence="11" id="KW-0408">Iron</keyword>
<feature type="compositionally biased region" description="Basic and acidic residues" evidence="14">
    <location>
        <begin position="380"/>
        <end position="394"/>
    </location>
</feature>
<evidence type="ECO:0000256" key="15">
    <source>
        <dbReference type="SAM" id="Phobius"/>
    </source>
</evidence>
<evidence type="ECO:0000256" key="3">
    <source>
        <dbReference type="ARBA" id="ARBA00007935"/>
    </source>
</evidence>
<proteinExistence type="inferred from homology"/>
<evidence type="ECO:0000313" key="17">
    <source>
        <dbReference type="EMBL" id="MDQ1030416.1"/>
    </source>
</evidence>
<feature type="compositionally biased region" description="Basic residues" evidence="14">
    <location>
        <begin position="303"/>
        <end position="320"/>
    </location>
</feature>
<evidence type="ECO:0000256" key="11">
    <source>
        <dbReference type="ARBA" id="ARBA00023004"/>
    </source>
</evidence>
<dbReference type="InterPro" id="IPR051535">
    <property type="entry name" value="Siderophore_ABC-ATPase"/>
</dbReference>
<evidence type="ECO:0000313" key="18">
    <source>
        <dbReference type="Proteomes" id="UP001230328"/>
    </source>
</evidence>
<keyword evidence="6" id="KW-0410">Iron transport</keyword>
<dbReference type="SMART" id="SM00382">
    <property type="entry name" value="AAA"/>
    <property type="match status" value="1"/>
</dbReference>
<accession>A0ABU0T615</accession>
<evidence type="ECO:0000256" key="14">
    <source>
        <dbReference type="SAM" id="MobiDB-lite"/>
    </source>
</evidence>
<keyword evidence="8" id="KW-0547">Nucleotide-binding</keyword>
<dbReference type="InterPro" id="IPR017871">
    <property type="entry name" value="ABC_transporter-like_CS"/>
</dbReference>
<evidence type="ECO:0000256" key="13">
    <source>
        <dbReference type="ARBA" id="ARBA00023136"/>
    </source>
</evidence>
<evidence type="ECO:0000259" key="16">
    <source>
        <dbReference type="PROSITE" id="PS50893"/>
    </source>
</evidence>
<feature type="transmembrane region" description="Helical" evidence="15">
    <location>
        <begin position="118"/>
        <end position="136"/>
    </location>
</feature>
<dbReference type="EMBL" id="JAUSZI010000002">
    <property type="protein sequence ID" value="MDQ1030416.1"/>
    <property type="molecule type" value="Genomic_DNA"/>
</dbReference>
<reference evidence="17 18" key="1">
    <citation type="submission" date="2023-07" db="EMBL/GenBank/DDBJ databases">
        <title>Comparative genomics of wheat-associated soil bacteria to identify genetic determinants of phenazine resistance.</title>
        <authorList>
            <person name="Mouncey N."/>
        </authorList>
    </citation>
    <scope>NUCLEOTIDE SEQUENCE [LARGE SCALE GENOMIC DNA]</scope>
    <source>
        <strain evidence="17 18">V2I4</strain>
    </source>
</reference>
<dbReference type="InterPro" id="IPR000522">
    <property type="entry name" value="ABC_transptr_permease_BtuC"/>
</dbReference>
<dbReference type="SUPFAM" id="SSF81345">
    <property type="entry name" value="ABC transporter involved in vitamin B12 uptake, BtuC"/>
    <property type="match status" value="1"/>
</dbReference>
<comment type="caution">
    <text evidence="17">The sequence shown here is derived from an EMBL/GenBank/DDBJ whole genome shotgun (WGS) entry which is preliminary data.</text>
</comment>
<dbReference type="InterPro" id="IPR037294">
    <property type="entry name" value="ABC_BtuC-like"/>
</dbReference>
<evidence type="ECO:0000256" key="2">
    <source>
        <dbReference type="ARBA" id="ARBA00004651"/>
    </source>
</evidence>
<feature type="transmembrane region" description="Helical" evidence="15">
    <location>
        <begin position="64"/>
        <end position="83"/>
    </location>
</feature>
<evidence type="ECO:0000256" key="5">
    <source>
        <dbReference type="ARBA" id="ARBA00022475"/>
    </source>
</evidence>
<dbReference type="Pfam" id="PF00005">
    <property type="entry name" value="ABC_tran"/>
    <property type="match status" value="1"/>
</dbReference>
<keyword evidence="13 15" id="KW-0472">Membrane</keyword>
<comment type="similarity">
    <text evidence="3">Belongs to the binding-protein-dependent transport system permease family. FecCD subfamily.</text>
</comment>
<keyword evidence="7 15" id="KW-0812">Transmembrane</keyword>
<feature type="compositionally biased region" description="Low complexity" evidence="14">
    <location>
        <begin position="345"/>
        <end position="354"/>
    </location>
</feature>
<feature type="region of interest" description="Disordered" evidence="14">
    <location>
        <begin position="303"/>
        <end position="424"/>
    </location>
</feature>
<protein>
    <submittedName>
        <fullName evidence="17">ABC-type cobalamin/Fe3+-siderophores transport system ATPase subunit/ABC-type enterobactin transport system permease subunit</fullName>
    </submittedName>
</protein>
<comment type="subcellular location">
    <subcellularLocation>
        <location evidence="2">Cell membrane</location>
        <topology evidence="2">Multi-pass membrane protein</topology>
    </subcellularLocation>
    <subcellularLocation>
        <location evidence="1">Cell membrane</location>
        <topology evidence="1">Peripheral membrane protein</topology>
    </subcellularLocation>
</comment>
<evidence type="ECO:0000256" key="4">
    <source>
        <dbReference type="ARBA" id="ARBA00022448"/>
    </source>
</evidence>
<evidence type="ECO:0000256" key="6">
    <source>
        <dbReference type="ARBA" id="ARBA00022496"/>
    </source>
</evidence>
<organism evidence="17 18">
    <name type="scientific">Streptomyces umbrinus</name>
    <dbReference type="NCBI Taxonomy" id="67370"/>
    <lineage>
        <taxon>Bacteria</taxon>
        <taxon>Bacillati</taxon>
        <taxon>Actinomycetota</taxon>
        <taxon>Actinomycetes</taxon>
        <taxon>Kitasatosporales</taxon>
        <taxon>Streptomycetaceae</taxon>
        <taxon>Streptomyces</taxon>
        <taxon>Streptomyces phaeochromogenes group</taxon>
    </lineage>
</organism>
<dbReference type="PROSITE" id="PS50893">
    <property type="entry name" value="ABC_TRANSPORTER_2"/>
    <property type="match status" value="1"/>
</dbReference>
<feature type="compositionally biased region" description="Low complexity" evidence="14">
    <location>
        <begin position="395"/>
        <end position="411"/>
    </location>
</feature>
<dbReference type="CDD" id="cd03214">
    <property type="entry name" value="ABC_Iron-Siderophores_B12_Hemin"/>
    <property type="match status" value="1"/>
</dbReference>
<dbReference type="PANTHER" id="PTHR42771:SF2">
    <property type="entry name" value="IRON(3+)-HYDROXAMATE IMPORT ATP-BINDING PROTEIN FHUC"/>
    <property type="match status" value="1"/>
</dbReference>
<dbReference type="InterPro" id="IPR003439">
    <property type="entry name" value="ABC_transporter-like_ATP-bd"/>
</dbReference>
<name>A0ABU0T615_9ACTN</name>
<dbReference type="Proteomes" id="UP001230328">
    <property type="component" value="Unassembled WGS sequence"/>
</dbReference>
<feature type="compositionally biased region" description="Basic and acidic residues" evidence="14">
    <location>
        <begin position="8"/>
        <end position="24"/>
    </location>
</feature>
<evidence type="ECO:0000256" key="8">
    <source>
        <dbReference type="ARBA" id="ARBA00022741"/>
    </source>
</evidence>
<sequence>MKPPRNQAGHDRAGQDQAGHEQAGHEQAGLDQAVLDQAGPVRAFRARTVRTGGGLSVRFDVRGFTVVVLLLVAALAASVVLIGTGDFPIPAADVLRTLLGNGDAGQEFIVNELRLPRVLVGLLVGASLGLGGALFQTISRNPLGSPDVLGLGQGSTAGALVMIVLFSGSATQVAVGALVGGLVTGLAIYVLAWKRGVHGYRLVLVGIGVSAIVTAVNGYLITKADLVDAARAVVWMTGSLNGRDWDQVWPLLGLCAVLVPLVLGNARGLRMLEMGDDVAYALGVRVERTRLLLLVAARAAHRGRHRRRGPGRLRRAHRTAARAAPHPLAGTQPGARHVHGRHPAGRCGLGLAAGLRRRPVARRSRDRSARRRLSAVAPGHRAEGGADMNADRKTSTAAAGKTSTTNTTSTGSDGGPRTNTRRSTVNRLSAENVTLAYDQRVIAEQLSVEIPDNSFTVIVGPNACGKSTLLRALSRMLKPSQGRVLLDGQVIQSMPAKKVARTLGLLPQSSIAPDGITVGDLVGRGRYPHQGLLRQWSTEDERIVRESMTSTGVAELADRYVDELSGGQRQRVWIAMALAQQTPLLLLDEPTTFLDIQHQIDVLDLCAELHEEQGRTLVAVLHDLNHAARYATHLIALREGSVIAEGAPADIVTAELVEEVFGLRCQVIDDPETGTPLVVPAARKARTTAAAPVGVAKS</sequence>
<feature type="compositionally biased region" description="Basic residues" evidence="14">
    <location>
        <begin position="355"/>
        <end position="373"/>
    </location>
</feature>
<feature type="transmembrane region" description="Helical" evidence="15">
    <location>
        <begin position="173"/>
        <end position="192"/>
    </location>
</feature>
<feature type="transmembrane region" description="Helical" evidence="15">
    <location>
        <begin position="199"/>
        <end position="221"/>
    </location>
</feature>
<evidence type="ECO:0000256" key="12">
    <source>
        <dbReference type="ARBA" id="ARBA00023065"/>
    </source>
</evidence>
<feature type="region of interest" description="Disordered" evidence="14">
    <location>
        <begin position="1"/>
        <end position="27"/>
    </location>
</feature>
<keyword evidence="12" id="KW-0406">Ion transport</keyword>
<keyword evidence="5" id="KW-1003">Cell membrane</keyword>
<gene>
    <name evidence="17" type="ORF">QF035_007998</name>
</gene>
<feature type="compositionally biased region" description="Low complexity" evidence="14">
    <location>
        <begin position="321"/>
        <end position="331"/>
    </location>
</feature>
<dbReference type="Pfam" id="PF01032">
    <property type="entry name" value="FecCD"/>
    <property type="match status" value="1"/>
</dbReference>
<evidence type="ECO:0000256" key="10">
    <source>
        <dbReference type="ARBA" id="ARBA00022989"/>
    </source>
</evidence>
<evidence type="ECO:0000256" key="9">
    <source>
        <dbReference type="ARBA" id="ARBA00022840"/>
    </source>
</evidence>
<evidence type="ECO:0000256" key="1">
    <source>
        <dbReference type="ARBA" id="ARBA00004202"/>
    </source>
</evidence>
<dbReference type="Gene3D" id="1.10.3470.10">
    <property type="entry name" value="ABC transporter involved in vitamin B12 uptake, BtuC"/>
    <property type="match status" value="1"/>
</dbReference>
<keyword evidence="10 15" id="KW-1133">Transmembrane helix</keyword>
<dbReference type="CDD" id="cd06550">
    <property type="entry name" value="TM_ABC_iron-siderophores_like"/>
    <property type="match status" value="1"/>
</dbReference>
<feature type="transmembrane region" description="Helical" evidence="15">
    <location>
        <begin position="148"/>
        <end position="167"/>
    </location>
</feature>
<dbReference type="SUPFAM" id="SSF52540">
    <property type="entry name" value="P-loop containing nucleoside triphosphate hydrolases"/>
    <property type="match status" value="1"/>
</dbReference>
<dbReference type="InterPro" id="IPR027417">
    <property type="entry name" value="P-loop_NTPase"/>
</dbReference>
<dbReference type="InterPro" id="IPR003593">
    <property type="entry name" value="AAA+_ATPase"/>
</dbReference>